<evidence type="ECO:0000256" key="1">
    <source>
        <dbReference type="SAM" id="MobiDB-lite"/>
    </source>
</evidence>
<keyword evidence="3" id="KW-1185">Reference proteome</keyword>
<feature type="region of interest" description="Disordered" evidence="1">
    <location>
        <begin position="1"/>
        <end position="21"/>
    </location>
</feature>
<name>A0ABR6CSA0_9BACI</name>
<dbReference type="EMBL" id="JACJHX010000008">
    <property type="protein sequence ID" value="MBA9027606.1"/>
    <property type="molecule type" value="Genomic_DNA"/>
</dbReference>
<organism evidence="2 3">
    <name type="scientific">Peribacillus huizhouensis</name>
    <dbReference type="NCBI Taxonomy" id="1501239"/>
    <lineage>
        <taxon>Bacteria</taxon>
        <taxon>Bacillati</taxon>
        <taxon>Bacillota</taxon>
        <taxon>Bacilli</taxon>
        <taxon>Bacillales</taxon>
        <taxon>Bacillaceae</taxon>
        <taxon>Peribacillus</taxon>
    </lineage>
</organism>
<comment type="caution">
    <text evidence="2">The sequence shown here is derived from an EMBL/GenBank/DDBJ whole genome shotgun (WGS) entry which is preliminary data.</text>
</comment>
<accession>A0ABR6CSA0</accession>
<dbReference type="Proteomes" id="UP000626697">
    <property type="component" value="Unassembled WGS sequence"/>
</dbReference>
<sequence length="69" mass="7994">MITKRKNPPKKQNETKNGKESLVITRNPKNYTSFDIRANKPNCYKYNALYGETGSMVLQEVKLLNFKQA</sequence>
<evidence type="ECO:0000313" key="3">
    <source>
        <dbReference type="Proteomes" id="UP000626697"/>
    </source>
</evidence>
<gene>
    <name evidence="2" type="ORF">HNP81_002896</name>
</gene>
<proteinExistence type="predicted"/>
<protein>
    <submittedName>
        <fullName evidence="2">Uncharacterized protein</fullName>
    </submittedName>
</protein>
<reference evidence="2 3" key="1">
    <citation type="submission" date="2020-08" db="EMBL/GenBank/DDBJ databases">
        <title>Genomic Encyclopedia of Type Strains, Phase IV (KMG-IV): sequencing the most valuable type-strain genomes for metagenomic binning, comparative biology and taxonomic classification.</title>
        <authorList>
            <person name="Goeker M."/>
        </authorList>
    </citation>
    <scope>NUCLEOTIDE SEQUENCE [LARGE SCALE GENOMIC DNA]</scope>
    <source>
        <strain evidence="2 3">DSM 105481</strain>
    </source>
</reference>
<evidence type="ECO:0000313" key="2">
    <source>
        <dbReference type="EMBL" id="MBA9027606.1"/>
    </source>
</evidence>